<proteinExistence type="predicted"/>
<comment type="caution">
    <text evidence="2">The sequence shown here is derived from an EMBL/GenBank/DDBJ whole genome shotgun (WGS) entry which is preliminary data.</text>
</comment>
<evidence type="ECO:0000313" key="2">
    <source>
        <dbReference type="EMBL" id="KAG9065978.1"/>
    </source>
</evidence>
<accession>A0A9P8BS73</accession>
<keyword evidence="3" id="KW-1185">Reference proteome</keyword>
<dbReference type="AlphaFoldDB" id="A0A9P8BS73"/>
<reference evidence="2" key="1">
    <citation type="submission" date="2021-06" db="EMBL/GenBank/DDBJ databases">
        <title>Genome Sequence of Mortierella hyaline Strain SCG-10, a Cold-Adapted, Nitrate-Reducing Fungus Isolated from Soil in Minnesota, USA.</title>
        <authorList>
            <person name="Aldossari N."/>
        </authorList>
    </citation>
    <scope>NUCLEOTIDE SEQUENCE</scope>
    <source>
        <strain evidence="2">SCG-10</strain>
    </source>
</reference>
<organism evidence="2 3">
    <name type="scientific">Linnemannia hyalina</name>
    <dbReference type="NCBI Taxonomy" id="64524"/>
    <lineage>
        <taxon>Eukaryota</taxon>
        <taxon>Fungi</taxon>
        <taxon>Fungi incertae sedis</taxon>
        <taxon>Mucoromycota</taxon>
        <taxon>Mortierellomycotina</taxon>
        <taxon>Mortierellomycetes</taxon>
        <taxon>Mortierellales</taxon>
        <taxon>Mortierellaceae</taxon>
        <taxon>Linnemannia</taxon>
    </lineage>
</organism>
<evidence type="ECO:0000256" key="1">
    <source>
        <dbReference type="SAM" id="SignalP"/>
    </source>
</evidence>
<name>A0A9P8BS73_9FUNG</name>
<gene>
    <name evidence="2" type="ORF">KI688_002275</name>
</gene>
<feature type="chain" id="PRO_5040341078" evidence="1">
    <location>
        <begin position="22"/>
        <end position="80"/>
    </location>
</feature>
<keyword evidence="1" id="KW-0732">Signal</keyword>
<dbReference type="EMBL" id="JAHRHY010000011">
    <property type="protein sequence ID" value="KAG9065978.1"/>
    <property type="molecule type" value="Genomic_DNA"/>
</dbReference>
<sequence length="80" mass="8439">MKATTIPLMLSAVALAAMAAALPVTVKRDAPLVNIPIHVEAEVNASHAADHWNWDQGTIDHTYAPEATGNIVTNAKRSAP</sequence>
<feature type="signal peptide" evidence="1">
    <location>
        <begin position="1"/>
        <end position="21"/>
    </location>
</feature>
<dbReference type="Proteomes" id="UP000707451">
    <property type="component" value="Unassembled WGS sequence"/>
</dbReference>
<protein>
    <submittedName>
        <fullName evidence="2">Uncharacterized protein</fullName>
    </submittedName>
</protein>
<evidence type="ECO:0000313" key="3">
    <source>
        <dbReference type="Proteomes" id="UP000707451"/>
    </source>
</evidence>